<dbReference type="EMBL" id="KQ978739">
    <property type="protein sequence ID" value="KYN28799.1"/>
    <property type="molecule type" value="Genomic_DNA"/>
</dbReference>
<dbReference type="InterPro" id="IPR012337">
    <property type="entry name" value="RNaseH-like_sf"/>
</dbReference>
<name>A0A195ELP5_9HYME</name>
<dbReference type="SUPFAM" id="SSF53098">
    <property type="entry name" value="Ribonuclease H-like"/>
    <property type="match status" value="1"/>
</dbReference>
<sequence>FPILAAVARQYLAIPATQISSGRLFSDAGNIVTATRSKLIPTTKNYAFYILI</sequence>
<evidence type="ECO:0000259" key="1">
    <source>
        <dbReference type="Pfam" id="PF05699"/>
    </source>
</evidence>
<proteinExistence type="predicted"/>
<organism evidence="2 3">
    <name type="scientific">Trachymyrmex cornetzi</name>
    <dbReference type="NCBI Taxonomy" id="471704"/>
    <lineage>
        <taxon>Eukaryota</taxon>
        <taxon>Metazoa</taxon>
        <taxon>Ecdysozoa</taxon>
        <taxon>Arthropoda</taxon>
        <taxon>Hexapoda</taxon>
        <taxon>Insecta</taxon>
        <taxon>Pterygota</taxon>
        <taxon>Neoptera</taxon>
        <taxon>Endopterygota</taxon>
        <taxon>Hymenoptera</taxon>
        <taxon>Apocrita</taxon>
        <taxon>Aculeata</taxon>
        <taxon>Formicoidea</taxon>
        <taxon>Formicidae</taxon>
        <taxon>Myrmicinae</taxon>
        <taxon>Trachymyrmex</taxon>
    </lineage>
</organism>
<accession>A0A195ELP5</accession>
<keyword evidence="3" id="KW-1185">Reference proteome</keyword>
<reference evidence="2 3" key="1">
    <citation type="submission" date="2015-09" db="EMBL/GenBank/DDBJ databases">
        <title>Trachymyrmex cornetzi WGS genome.</title>
        <authorList>
            <person name="Nygaard S."/>
            <person name="Hu H."/>
            <person name="Boomsma J."/>
            <person name="Zhang G."/>
        </authorList>
    </citation>
    <scope>NUCLEOTIDE SEQUENCE [LARGE SCALE GENOMIC DNA]</scope>
    <source>
        <strain evidence="2">Tcor2-1</strain>
        <tissue evidence="2">Whole body</tissue>
    </source>
</reference>
<dbReference type="Proteomes" id="UP000078492">
    <property type="component" value="Unassembled WGS sequence"/>
</dbReference>
<dbReference type="InterPro" id="IPR008906">
    <property type="entry name" value="HATC_C_dom"/>
</dbReference>
<feature type="domain" description="HAT C-terminal dimerisation" evidence="1">
    <location>
        <begin position="1"/>
        <end position="45"/>
    </location>
</feature>
<evidence type="ECO:0000313" key="3">
    <source>
        <dbReference type="Proteomes" id="UP000078492"/>
    </source>
</evidence>
<dbReference type="GO" id="GO:0046983">
    <property type="term" value="F:protein dimerization activity"/>
    <property type="evidence" value="ECO:0007669"/>
    <property type="project" value="InterPro"/>
</dbReference>
<evidence type="ECO:0000313" key="2">
    <source>
        <dbReference type="EMBL" id="KYN28799.1"/>
    </source>
</evidence>
<protein>
    <recommendedName>
        <fullName evidence="1">HAT C-terminal dimerisation domain-containing protein</fullName>
    </recommendedName>
</protein>
<dbReference type="Pfam" id="PF05699">
    <property type="entry name" value="Dimer_Tnp_hAT"/>
    <property type="match status" value="1"/>
</dbReference>
<dbReference type="AlphaFoldDB" id="A0A195ELP5"/>
<feature type="non-terminal residue" evidence="2">
    <location>
        <position position="1"/>
    </location>
</feature>
<gene>
    <name evidence="2" type="ORF">ALC57_01762</name>
</gene>